<evidence type="ECO:0000313" key="22">
    <source>
        <dbReference type="RefSeq" id="XP_004377330.1"/>
    </source>
</evidence>
<comment type="catalytic activity">
    <reaction evidence="9">
        <text>a 1,2-diacyl-sn-glycero-3-phosphoethanolamine + H2O = a 1-acyl-sn-glycero-3-phosphoethanolamine + a fatty acid + H(+)</text>
        <dbReference type="Rhea" id="RHEA:44604"/>
        <dbReference type="ChEBI" id="CHEBI:15377"/>
        <dbReference type="ChEBI" id="CHEBI:15378"/>
        <dbReference type="ChEBI" id="CHEBI:28868"/>
        <dbReference type="ChEBI" id="CHEBI:64381"/>
        <dbReference type="ChEBI" id="CHEBI:64612"/>
    </reaction>
    <physiologicalReaction direction="left-to-right" evidence="9">
        <dbReference type="Rhea" id="RHEA:44605"/>
    </physiologicalReaction>
</comment>
<dbReference type="Pfam" id="PF00068">
    <property type="entry name" value="Phospholip_A2_1"/>
    <property type="match status" value="1"/>
</dbReference>
<feature type="disulfide bond" evidence="17">
    <location>
        <begin position="79"/>
        <end position="103"/>
    </location>
</feature>
<dbReference type="InterPro" id="IPR016090">
    <property type="entry name" value="PLA2-like_dom"/>
</dbReference>
<dbReference type="AlphaFoldDB" id="A0A2Y9DML5"/>
<keyword evidence="16 19" id="KW-0106">Calcium</keyword>
<comment type="catalytic activity">
    <reaction evidence="12">
        <text>1-hexadecanoyl-2-(9Z-octadecenoyl)-sn-glycero-3-phosphoethanolamine + H2O = 1-hexadecanoyl-sn-glycero-3-phosphoethanolamine + (9Z)-octadecenoate + H(+)</text>
        <dbReference type="Rhea" id="RHEA:40911"/>
        <dbReference type="ChEBI" id="CHEBI:15377"/>
        <dbReference type="ChEBI" id="CHEBI:15378"/>
        <dbReference type="ChEBI" id="CHEBI:30823"/>
        <dbReference type="ChEBI" id="CHEBI:73004"/>
        <dbReference type="ChEBI" id="CHEBI:73007"/>
    </reaction>
    <physiologicalReaction direction="left-to-right" evidence="12">
        <dbReference type="Rhea" id="RHEA:40912"/>
    </physiologicalReaction>
</comment>
<keyword evidence="19" id="KW-0378">Hydrolase</keyword>
<name>A0A2Y9DML5_TRIMA</name>
<feature type="disulfide bond" evidence="17">
    <location>
        <begin position="70"/>
        <end position="110"/>
    </location>
</feature>
<feature type="binding site" evidence="16">
    <location>
        <position position="47"/>
    </location>
    <ligand>
        <name>Ca(2+)</name>
        <dbReference type="ChEBI" id="CHEBI:29108"/>
    </ligand>
</feature>
<dbReference type="STRING" id="127582.A0A2Y9DML5"/>
<dbReference type="GO" id="GO:0005509">
    <property type="term" value="F:calcium ion binding"/>
    <property type="evidence" value="ECO:0007669"/>
    <property type="project" value="InterPro"/>
</dbReference>
<keyword evidence="4 19" id="KW-0964">Secreted</keyword>
<dbReference type="GO" id="GO:0005576">
    <property type="term" value="C:extracellular region"/>
    <property type="evidence" value="ECO:0007669"/>
    <property type="project" value="UniProtKB-SubCell"/>
</dbReference>
<dbReference type="GeneID" id="101351497"/>
<keyword evidence="16" id="KW-0479">Metal-binding</keyword>
<feature type="binding site" evidence="16">
    <location>
        <position position="68"/>
    </location>
    <ligand>
        <name>Ca(2+)</name>
        <dbReference type="ChEBI" id="CHEBI:29108"/>
    </ligand>
</feature>
<evidence type="ECO:0000256" key="19">
    <source>
        <dbReference type="RuleBase" id="RU361236"/>
    </source>
</evidence>
<dbReference type="Gene3D" id="1.20.90.10">
    <property type="entry name" value="Phospholipase A2 domain"/>
    <property type="match status" value="1"/>
</dbReference>
<evidence type="ECO:0000256" key="18">
    <source>
        <dbReference type="RuleBase" id="RU003654"/>
    </source>
</evidence>
<evidence type="ECO:0000256" key="3">
    <source>
        <dbReference type="ARBA" id="ARBA00007056"/>
    </source>
</evidence>
<evidence type="ECO:0000313" key="21">
    <source>
        <dbReference type="Proteomes" id="UP000248480"/>
    </source>
</evidence>
<organism evidence="21 22">
    <name type="scientific">Trichechus manatus latirostris</name>
    <name type="common">Florida manatee</name>
    <dbReference type="NCBI Taxonomy" id="127582"/>
    <lineage>
        <taxon>Eukaryota</taxon>
        <taxon>Metazoa</taxon>
        <taxon>Chordata</taxon>
        <taxon>Craniata</taxon>
        <taxon>Vertebrata</taxon>
        <taxon>Euteleostomi</taxon>
        <taxon>Mammalia</taxon>
        <taxon>Eutheria</taxon>
        <taxon>Afrotheria</taxon>
        <taxon>Sirenia</taxon>
        <taxon>Trichechidae</taxon>
        <taxon>Trichechus</taxon>
    </lineage>
</organism>
<feature type="disulfide bond" evidence="17">
    <location>
        <begin position="97"/>
        <end position="108"/>
    </location>
</feature>
<dbReference type="CTD" id="5320"/>
<evidence type="ECO:0000256" key="7">
    <source>
        <dbReference type="ARBA" id="ARBA00023408"/>
    </source>
</evidence>
<comment type="catalytic activity">
    <reaction evidence="14">
        <text>1-hexadecanoyl-2-(9Z,12Z-octadecadienoyl)-sn-glycero-3-phosphoethanolamine + H2O = 1-hexadecanoyl-sn-glycero-3-phosphoethanolamine + (9Z,12Z)-octadecadienoate + H(+)</text>
        <dbReference type="Rhea" id="RHEA:40815"/>
        <dbReference type="ChEBI" id="CHEBI:15377"/>
        <dbReference type="ChEBI" id="CHEBI:15378"/>
        <dbReference type="ChEBI" id="CHEBI:30245"/>
        <dbReference type="ChEBI" id="CHEBI:73004"/>
        <dbReference type="ChEBI" id="CHEBI:73008"/>
    </reaction>
    <physiologicalReaction direction="left-to-right" evidence="14">
        <dbReference type="Rhea" id="RHEA:40816"/>
    </physiologicalReaction>
</comment>
<evidence type="ECO:0000256" key="9">
    <source>
        <dbReference type="ARBA" id="ARBA00036775"/>
    </source>
</evidence>
<dbReference type="PANTHER" id="PTHR11716">
    <property type="entry name" value="PHOSPHOLIPASE A2 FAMILY MEMBER"/>
    <property type="match status" value="1"/>
</dbReference>
<dbReference type="PROSITE" id="PS00119">
    <property type="entry name" value="PA2_ASP"/>
    <property type="match status" value="1"/>
</dbReference>
<dbReference type="FunFam" id="1.20.90.10:FF:000001">
    <property type="entry name" value="Basic phospholipase A2 homolog"/>
    <property type="match status" value="1"/>
</dbReference>
<keyword evidence="6 17" id="KW-1015">Disulfide bond</keyword>
<dbReference type="GO" id="GO:0006644">
    <property type="term" value="P:phospholipid metabolic process"/>
    <property type="evidence" value="ECO:0007669"/>
    <property type="project" value="InterPro"/>
</dbReference>
<dbReference type="GO" id="GO:0016042">
    <property type="term" value="P:lipid catabolic process"/>
    <property type="evidence" value="ECO:0007669"/>
    <property type="project" value="InterPro"/>
</dbReference>
<evidence type="ECO:0000256" key="15">
    <source>
        <dbReference type="ARBA" id="ARBA00049282"/>
    </source>
</evidence>
<evidence type="ECO:0000256" key="16">
    <source>
        <dbReference type="PIRSR" id="PIRSR601211-2"/>
    </source>
</evidence>
<feature type="chain" id="PRO_5015801608" description="Phospholipase A2" evidence="19">
    <location>
        <begin position="19"/>
        <end position="144"/>
    </location>
</feature>
<comment type="subcellular location">
    <subcellularLocation>
        <location evidence="1">Mitochondrion outer membrane</location>
        <topology evidence="1">Peripheral membrane protein</topology>
    </subcellularLocation>
    <subcellularLocation>
        <location evidence="2 19">Secreted</location>
    </subcellularLocation>
</comment>
<sequence length="144" mass="16382">MKTLLLLVVIMALGLLQAQGNLLDFRKMIQLVTKKKPVTSYGFYGCYCGLGGRGTPKDETDWCCAVLDCCYKRLEKRGCGTKLLSYDFAYRGSQIVCENQDSCRSQLCQCDRTATYCFERNLNTYNTKYQYYPNWKCSGTAPSC</sequence>
<dbReference type="Proteomes" id="UP000248480">
    <property type="component" value="Unplaced"/>
</dbReference>
<feature type="disulfide bond" evidence="17">
    <location>
        <begin position="63"/>
        <end position="117"/>
    </location>
</feature>
<evidence type="ECO:0000256" key="2">
    <source>
        <dbReference type="ARBA" id="ARBA00004613"/>
    </source>
</evidence>
<keyword evidence="5" id="KW-0929">Antimicrobial</keyword>
<dbReference type="PANTHER" id="PTHR11716:SF9">
    <property type="entry name" value="PHOSPHOLIPASE A2, MEMBRANE ASSOCIATED"/>
    <property type="match status" value="1"/>
</dbReference>
<feature type="binding site" evidence="16">
    <location>
        <position position="49"/>
    </location>
    <ligand>
        <name>Ca(2+)</name>
        <dbReference type="ChEBI" id="CHEBI:29108"/>
    </ligand>
</feature>
<dbReference type="RefSeq" id="XP_004377330.1">
    <property type="nucleotide sequence ID" value="XM_004377273.2"/>
</dbReference>
<evidence type="ECO:0000256" key="1">
    <source>
        <dbReference type="ARBA" id="ARBA00004450"/>
    </source>
</evidence>
<accession>A0A2Y9DML5</accession>
<evidence type="ECO:0000256" key="4">
    <source>
        <dbReference type="ARBA" id="ARBA00022525"/>
    </source>
</evidence>
<dbReference type="SMART" id="SM00085">
    <property type="entry name" value="PA2c"/>
    <property type="match status" value="1"/>
</dbReference>
<keyword evidence="5" id="KW-0081">Bacteriolytic enzyme</keyword>
<dbReference type="OrthoDB" id="5841574at2759"/>
<evidence type="ECO:0000256" key="5">
    <source>
        <dbReference type="ARBA" id="ARBA00022638"/>
    </source>
</evidence>
<feature type="disulfide bond" evidence="17">
    <location>
        <begin position="48"/>
        <end position="64"/>
    </location>
</feature>
<comment type="catalytic activity">
    <reaction evidence="15">
        <text>1-hexadecanoyl-2-(9Z-octadecenoyl)-sn-glycero-3-phosphoglycerol + H2O = 1-hexadecanoyl-sn-glycero-3-phosphoglycerol + (9Z)-octadecenoate + H(+)</text>
        <dbReference type="Rhea" id="RHEA:44524"/>
        <dbReference type="ChEBI" id="CHEBI:15377"/>
        <dbReference type="ChEBI" id="CHEBI:15378"/>
        <dbReference type="ChEBI" id="CHEBI:30823"/>
        <dbReference type="ChEBI" id="CHEBI:84472"/>
        <dbReference type="ChEBI" id="CHEBI:84475"/>
    </reaction>
    <physiologicalReaction direction="left-to-right" evidence="15">
        <dbReference type="Rhea" id="RHEA:44525"/>
    </physiologicalReaction>
</comment>
<keyword evidence="19" id="KW-0443">Lipid metabolism</keyword>
<evidence type="ECO:0000256" key="6">
    <source>
        <dbReference type="ARBA" id="ARBA00023157"/>
    </source>
</evidence>
<comment type="catalytic activity">
    <reaction evidence="8">
        <text>1-hexadecanoyl-2-(4Z,7Z,10Z,13Z,16Z,19Z-docosahexaenoyl)-sn-glycero-3-phosphocholine + H2O = (4Z,7Z,10Z,13Z,16Z,19Z)-docosahexaenoate + 1-hexadecanoyl-sn-glycero-3-phosphocholine + H(+)</text>
        <dbReference type="Rhea" id="RHEA:41231"/>
        <dbReference type="ChEBI" id="CHEBI:15377"/>
        <dbReference type="ChEBI" id="CHEBI:15378"/>
        <dbReference type="ChEBI" id="CHEBI:72998"/>
        <dbReference type="ChEBI" id="CHEBI:74963"/>
        <dbReference type="ChEBI" id="CHEBI:77016"/>
    </reaction>
    <physiologicalReaction direction="left-to-right" evidence="8">
        <dbReference type="Rhea" id="RHEA:41232"/>
    </physiologicalReaction>
</comment>
<dbReference type="GO" id="GO:0042742">
    <property type="term" value="P:defense response to bacterium"/>
    <property type="evidence" value="ECO:0007669"/>
    <property type="project" value="UniProtKB-KW"/>
</dbReference>
<dbReference type="KEGG" id="tmu:101351497"/>
<evidence type="ECO:0000256" key="14">
    <source>
        <dbReference type="ARBA" id="ARBA00049039"/>
    </source>
</evidence>
<dbReference type="SUPFAM" id="SSF48619">
    <property type="entry name" value="Phospholipase A2, PLA2"/>
    <property type="match status" value="1"/>
</dbReference>
<feature type="domain" description="Phospholipase A2-like central" evidence="20">
    <location>
        <begin position="21"/>
        <end position="138"/>
    </location>
</feature>
<comment type="catalytic activity">
    <reaction evidence="11">
        <text>1-hexadecanoyl-2-(5Z,8Z,11Z,14Z-eicosatetraenoyl)-sn-glycero-3-phosphoethanolamine + H2O = 1-hexadecanoyl-sn-glycero-3-phosphoethanolamine + (5Z,8Z,11Z,14Z)-eicosatetraenoate + H(+)</text>
        <dbReference type="Rhea" id="RHEA:40431"/>
        <dbReference type="ChEBI" id="CHEBI:15377"/>
        <dbReference type="ChEBI" id="CHEBI:15378"/>
        <dbReference type="ChEBI" id="CHEBI:32395"/>
        <dbReference type="ChEBI" id="CHEBI:73004"/>
        <dbReference type="ChEBI" id="CHEBI:73009"/>
    </reaction>
    <physiologicalReaction direction="left-to-right" evidence="11">
        <dbReference type="Rhea" id="RHEA:40432"/>
    </physiologicalReaction>
</comment>
<comment type="catalytic activity">
    <reaction evidence="10">
        <text>1,2-dihexadecanoyl-sn-glycero-3-phospho-(1'-sn-glycerol) + H2O = 1-hexadecanoyl-sn-glycero-3-phospho-(1'-sn-glycerol) + hexadecanoate + H(+)</text>
        <dbReference type="Rhea" id="RHEA:45472"/>
        <dbReference type="ChEBI" id="CHEBI:7896"/>
        <dbReference type="ChEBI" id="CHEBI:15377"/>
        <dbReference type="ChEBI" id="CHEBI:15378"/>
        <dbReference type="ChEBI" id="CHEBI:72829"/>
        <dbReference type="ChEBI" id="CHEBI:75158"/>
    </reaction>
    <physiologicalReaction direction="left-to-right" evidence="10">
        <dbReference type="Rhea" id="RHEA:45473"/>
    </physiologicalReaction>
</comment>
<feature type="disulfide bond" evidence="17">
    <location>
        <begin position="69"/>
        <end position="144"/>
    </location>
</feature>
<feature type="disulfide bond" evidence="17">
    <location>
        <begin position="46"/>
        <end position="137"/>
    </location>
</feature>
<dbReference type="GO" id="GO:0042130">
    <property type="term" value="P:negative regulation of T cell proliferation"/>
    <property type="evidence" value="ECO:0007669"/>
    <property type="project" value="TreeGrafter"/>
</dbReference>
<comment type="cofactor">
    <cofactor evidence="16">
        <name>Ca(2+)</name>
        <dbReference type="ChEBI" id="CHEBI:29108"/>
    </cofactor>
    <text evidence="16">Binds 1 Ca(2+) ion per subunit.</text>
</comment>
<evidence type="ECO:0000256" key="8">
    <source>
        <dbReference type="ARBA" id="ARBA00036719"/>
    </source>
</evidence>
<evidence type="ECO:0000256" key="17">
    <source>
        <dbReference type="PIRSR" id="PIRSR601211-3"/>
    </source>
</evidence>
<dbReference type="GO" id="GO:0005543">
    <property type="term" value="F:phospholipid binding"/>
    <property type="evidence" value="ECO:0007669"/>
    <property type="project" value="TreeGrafter"/>
</dbReference>
<dbReference type="InParanoid" id="A0A2Y9DML5"/>
<dbReference type="CDD" id="cd00125">
    <property type="entry name" value="PLA2c"/>
    <property type="match status" value="1"/>
</dbReference>
<dbReference type="InterPro" id="IPR001211">
    <property type="entry name" value="PLA2"/>
</dbReference>
<feature type="signal peptide" evidence="19">
    <location>
        <begin position="1"/>
        <end position="18"/>
    </location>
</feature>
<dbReference type="GO" id="GO:0047498">
    <property type="term" value="F:calcium-dependent phospholipase A2 activity"/>
    <property type="evidence" value="ECO:0007669"/>
    <property type="project" value="TreeGrafter"/>
</dbReference>
<comment type="catalytic activity">
    <reaction evidence="13">
        <text>1-hexadecanoyl-2-(9Z-octadecenoyl)-sn-glycero-3-phosphocholine + H2O = 1-hexadecanoyl-sn-glycero-3-phosphocholine + (9Z)-octadecenoate + H(+)</text>
        <dbReference type="Rhea" id="RHEA:38779"/>
        <dbReference type="ChEBI" id="CHEBI:15377"/>
        <dbReference type="ChEBI" id="CHEBI:15378"/>
        <dbReference type="ChEBI" id="CHEBI:30823"/>
        <dbReference type="ChEBI" id="CHEBI:72998"/>
        <dbReference type="ChEBI" id="CHEBI:73001"/>
    </reaction>
    <physiologicalReaction direction="left-to-right" evidence="13">
        <dbReference type="Rhea" id="RHEA:38780"/>
    </physiologicalReaction>
</comment>
<evidence type="ECO:0000256" key="10">
    <source>
        <dbReference type="ARBA" id="ARBA00048080"/>
    </source>
</evidence>
<dbReference type="GO" id="GO:0050482">
    <property type="term" value="P:arachidonate secretion"/>
    <property type="evidence" value="ECO:0007669"/>
    <property type="project" value="InterPro"/>
</dbReference>
<comment type="catalytic activity">
    <reaction evidence="19">
        <text>a 1,2-diacyl-sn-glycero-3-phosphocholine + H2O = a 1-acyl-sn-glycero-3-phosphocholine + a fatty acid + H(+)</text>
        <dbReference type="Rhea" id="RHEA:15801"/>
        <dbReference type="ChEBI" id="CHEBI:15377"/>
        <dbReference type="ChEBI" id="CHEBI:15378"/>
        <dbReference type="ChEBI" id="CHEBI:28868"/>
        <dbReference type="ChEBI" id="CHEBI:57643"/>
        <dbReference type="ChEBI" id="CHEBI:58168"/>
        <dbReference type="EC" id="3.1.1.4"/>
    </reaction>
</comment>
<keyword evidence="21" id="KW-1185">Reference proteome</keyword>
<comment type="similarity">
    <text evidence="3 18">Belongs to the phospholipase A2 family.</text>
</comment>
<dbReference type="FunCoup" id="A0A2Y9DML5">
    <property type="interactions" value="466"/>
</dbReference>
<dbReference type="GO" id="GO:0005741">
    <property type="term" value="C:mitochondrial outer membrane"/>
    <property type="evidence" value="ECO:0007669"/>
    <property type="project" value="UniProtKB-SubCell"/>
</dbReference>
<dbReference type="PRINTS" id="PR00389">
    <property type="entry name" value="PHPHLIPASEA2"/>
</dbReference>
<dbReference type="EC" id="3.1.1.4" evidence="19"/>
<evidence type="ECO:0000259" key="20">
    <source>
        <dbReference type="SMART" id="SM00085"/>
    </source>
</evidence>
<dbReference type="GO" id="GO:0031640">
    <property type="term" value="P:killing of cells of another organism"/>
    <property type="evidence" value="ECO:0007669"/>
    <property type="project" value="UniProtKB-KW"/>
</dbReference>
<reference evidence="22" key="1">
    <citation type="submission" date="2025-08" db="UniProtKB">
        <authorList>
            <consortium name="RefSeq"/>
        </authorList>
    </citation>
    <scope>IDENTIFICATION</scope>
</reference>
<evidence type="ECO:0000256" key="11">
    <source>
        <dbReference type="ARBA" id="ARBA00048541"/>
    </source>
</evidence>
<dbReference type="InterPro" id="IPR036444">
    <property type="entry name" value="PLipase_A2_dom_sf"/>
</dbReference>
<proteinExistence type="inferred from homology"/>
<feature type="binding site" evidence="16">
    <location>
        <position position="51"/>
    </location>
    <ligand>
        <name>Ca(2+)</name>
        <dbReference type="ChEBI" id="CHEBI:29108"/>
    </ligand>
</feature>
<gene>
    <name evidence="22" type="primary">PLA2G2A</name>
</gene>
<dbReference type="InterPro" id="IPR033112">
    <property type="entry name" value="PLA2_Asp_AS"/>
</dbReference>
<keyword evidence="19" id="KW-0732">Signal</keyword>
<evidence type="ECO:0000256" key="12">
    <source>
        <dbReference type="ARBA" id="ARBA00048613"/>
    </source>
</evidence>
<protein>
    <recommendedName>
        <fullName evidence="19">Phospholipase A2</fullName>
        <ecNumber evidence="19">3.1.1.4</ecNumber>
    </recommendedName>
</protein>
<evidence type="ECO:0000256" key="13">
    <source>
        <dbReference type="ARBA" id="ARBA00048699"/>
    </source>
</evidence>
<comment type="catalytic activity">
    <reaction evidence="7">
        <text>1-hexadecanoyl-2-(9Z,12Z-octadecadienoyl)-sn-glycero-3-phosphocholine + H2O = (9Z,12Z)-octadecadienoate + 1-hexadecanoyl-sn-glycero-3-phosphocholine + H(+)</text>
        <dbReference type="Rhea" id="RHEA:40811"/>
        <dbReference type="ChEBI" id="CHEBI:15377"/>
        <dbReference type="ChEBI" id="CHEBI:15378"/>
        <dbReference type="ChEBI" id="CHEBI:30245"/>
        <dbReference type="ChEBI" id="CHEBI:72998"/>
        <dbReference type="ChEBI" id="CHEBI:73002"/>
    </reaction>
    <physiologicalReaction direction="left-to-right" evidence="7">
        <dbReference type="Rhea" id="RHEA:40812"/>
    </physiologicalReaction>
</comment>